<evidence type="ECO:0000313" key="3">
    <source>
        <dbReference type="Proteomes" id="UP000256913"/>
    </source>
</evidence>
<keyword evidence="1" id="KW-1133">Transmembrane helix</keyword>
<name>A0A3D9ZWW3_9ACTN</name>
<reference evidence="2 3" key="1">
    <citation type="submission" date="2018-08" db="EMBL/GenBank/DDBJ databases">
        <title>Sequencing the genomes of 1000 actinobacteria strains.</title>
        <authorList>
            <person name="Klenk H.-P."/>
        </authorList>
    </citation>
    <scope>NUCLEOTIDE SEQUENCE [LARGE SCALE GENOMIC DNA]</scope>
    <source>
        <strain evidence="2 3">DSM 44099</strain>
    </source>
</reference>
<dbReference type="Proteomes" id="UP000256913">
    <property type="component" value="Unassembled WGS sequence"/>
</dbReference>
<protein>
    <submittedName>
        <fullName evidence="2">Uncharacterized protein</fullName>
    </submittedName>
</protein>
<keyword evidence="1" id="KW-0812">Transmembrane</keyword>
<accession>A0A3D9ZWW3</accession>
<dbReference type="RefSeq" id="WP_147315779.1">
    <property type="nucleotide sequence ID" value="NZ_BONB01000021.1"/>
</dbReference>
<feature type="transmembrane region" description="Helical" evidence="1">
    <location>
        <begin position="49"/>
        <end position="79"/>
    </location>
</feature>
<proteinExistence type="predicted"/>
<gene>
    <name evidence="2" type="ORF">DFJ67_7794</name>
</gene>
<dbReference type="EMBL" id="QUMQ01000001">
    <property type="protein sequence ID" value="REG01707.1"/>
    <property type="molecule type" value="Genomic_DNA"/>
</dbReference>
<keyword evidence="1" id="KW-0472">Membrane</keyword>
<organism evidence="2 3">
    <name type="scientific">Asanoa ferruginea</name>
    <dbReference type="NCBI Taxonomy" id="53367"/>
    <lineage>
        <taxon>Bacteria</taxon>
        <taxon>Bacillati</taxon>
        <taxon>Actinomycetota</taxon>
        <taxon>Actinomycetes</taxon>
        <taxon>Micromonosporales</taxon>
        <taxon>Micromonosporaceae</taxon>
        <taxon>Asanoa</taxon>
    </lineage>
</organism>
<evidence type="ECO:0000313" key="2">
    <source>
        <dbReference type="EMBL" id="REG01707.1"/>
    </source>
</evidence>
<sequence>MSSLMLSPLAAQTEATANATRGVLIVVASLLLVLALRSARLMFQPLNELLRTVATALVVVLLIVAVLTVVVGALILSLADT</sequence>
<comment type="caution">
    <text evidence="2">The sequence shown here is derived from an EMBL/GenBank/DDBJ whole genome shotgun (WGS) entry which is preliminary data.</text>
</comment>
<feature type="transmembrane region" description="Helical" evidence="1">
    <location>
        <begin position="20"/>
        <end position="37"/>
    </location>
</feature>
<keyword evidence="3" id="KW-1185">Reference proteome</keyword>
<dbReference type="AlphaFoldDB" id="A0A3D9ZWW3"/>
<evidence type="ECO:0000256" key="1">
    <source>
        <dbReference type="SAM" id="Phobius"/>
    </source>
</evidence>